<dbReference type="AlphaFoldDB" id="A0AB33BN81"/>
<dbReference type="RefSeq" id="WP_063098801.1">
    <property type="nucleotide sequence ID" value="NZ_CP015145.1"/>
</dbReference>
<organism evidence="1 2">
    <name type="scientific">Acinetobacter pittii</name>
    <name type="common">Acinetobacter genomosp. 3</name>
    <dbReference type="NCBI Taxonomy" id="48296"/>
    <lineage>
        <taxon>Bacteria</taxon>
        <taxon>Pseudomonadati</taxon>
        <taxon>Pseudomonadota</taxon>
        <taxon>Gammaproteobacteria</taxon>
        <taxon>Moraxellales</taxon>
        <taxon>Moraxellaceae</taxon>
        <taxon>Acinetobacter</taxon>
        <taxon>Acinetobacter calcoaceticus/baumannii complex</taxon>
    </lineage>
</organism>
<evidence type="ECO:0000313" key="1">
    <source>
        <dbReference type="EMBL" id="AMX19387.1"/>
    </source>
</evidence>
<protein>
    <recommendedName>
        <fullName evidence="3">Lipoprotein</fullName>
    </recommendedName>
</protein>
<proteinExistence type="predicted"/>
<gene>
    <name evidence="1" type="ORF">IEC338SC_2255</name>
</gene>
<dbReference type="Proteomes" id="UP000076152">
    <property type="component" value="Chromosome"/>
</dbReference>
<evidence type="ECO:0008006" key="3">
    <source>
        <dbReference type="Google" id="ProtNLM"/>
    </source>
</evidence>
<sequence>MNKKFLLWSIILLSGCSSVNNPVKQELTPTTISNAYKEISEIKDYKSRLFLNYAKEIKTKYPEMKTSTYGRPMSIRFNPVSSDYYYEHTNDKKWLNFYLSQSFDEKIWRDLYVYSKHSGNYQASKDEAIKYCKEITSLISPSFSIVIDKLSRDLEVKEKKGSVRALSTFSGRFNILLNGEEFDEGGPFICNITQFEDS</sequence>
<name>A0AB33BN81_ACIPI</name>
<accession>A0AB33BN81</accession>
<dbReference type="PROSITE" id="PS51257">
    <property type="entry name" value="PROKAR_LIPOPROTEIN"/>
    <property type="match status" value="1"/>
</dbReference>
<reference evidence="1 2" key="1">
    <citation type="submission" date="2016-04" db="EMBL/GenBank/DDBJ databases">
        <title>Complete genome sequencing of OXA-72 bearing Acinetobacter pittii strain IEC338SC.</title>
        <authorList>
            <person name="Brasiliense D.M."/>
            <person name="Lima K.V."/>
            <person name="Souza C.O."/>
            <person name="Dutra L.G."/>
            <person name="Mamizuka E.M."/>
            <person name="Perez-Chaparro P.J."/>
            <person name="McCulloch J.A."/>
        </authorList>
    </citation>
    <scope>NUCLEOTIDE SEQUENCE [LARGE SCALE GENOMIC DNA]</scope>
    <source>
        <strain evidence="1 2">IEC338SC</strain>
    </source>
</reference>
<dbReference type="EMBL" id="CP015145">
    <property type="protein sequence ID" value="AMX19387.1"/>
    <property type="molecule type" value="Genomic_DNA"/>
</dbReference>
<evidence type="ECO:0000313" key="2">
    <source>
        <dbReference type="Proteomes" id="UP000076152"/>
    </source>
</evidence>